<organism evidence="2 3">
    <name type="scientific">Saccharopolyspora spinosa</name>
    <dbReference type="NCBI Taxonomy" id="60894"/>
    <lineage>
        <taxon>Bacteria</taxon>
        <taxon>Bacillati</taxon>
        <taxon>Actinomycetota</taxon>
        <taxon>Actinomycetes</taxon>
        <taxon>Pseudonocardiales</taxon>
        <taxon>Pseudonocardiaceae</taxon>
        <taxon>Saccharopolyspora</taxon>
    </lineage>
</organism>
<dbReference type="Gene3D" id="3.30.559.10">
    <property type="entry name" value="Chloramphenicol acetyltransferase-like domain"/>
    <property type="match status" value="1"/>
</dbReference>
<keyword evidence="3" id="KW-1185">Reference proteome</keyword>
<reference evidence="2" key="1">
    <citation type="submission" date="2017-12" db="EMBL/GenBank/DDBJ databases">
        <title>Sequencing the genomes of 1000 Actinobacteria strains.</title>
        <authorList>
            <person name="Klenk H.-P."/>
        </authorList>
    </citation>
    <scope>NUCLEOTIDE SEQUENCE [LARGE SCALE GENOMIC DNA]</scope>
    <source>
        <strain evidence="2">DSM 44228</strain>
    </source>
</reference>
<dbReference type="SUPFAM" id="SSF52777">
    <property type="entry name" value="CoA-dependent acyltransferases"/>
    <property type="match status" value="2"/>
</dbReference>
<evidence type="ECO:0000313" key="3">
    <source>
        <dbReference type="Proteomes" id="UP000233786"/>
    </source>
</evidence>
<dbReference type="OrthoDB" id="4275933at2"/>
<evidence type="ECO:0000259" key="1">
    <source>
        <dbReference type="Pfam" id="PF00668"/>
    </source>
</evidence>
<dbReference type="EMBL" id="PJNB01000001">
    <property type="protein sequence ID" value="PKW16548.1"/>
    <property type="molecule type" value="Genomic_DNA"/>
</dbReference>
<feature type="domain" description="Condensation" evidence="1">
    <location>
        <begin position="33"/>
        <end position="255"/>
    </location>
</feature>
<sequence length="446" mass="48791">MKQLKASAGQAVYHDFIVADTTSVPAKRLFNAFTADGRLNRGKVERAVRCAIATHEALRTSLEVIDGELHQVVREPSEITEAPLSEADWDGSPGGVAEVIRSLDDRWAVPRQLSMHVVLGQASDGRTLVACVLDHACCDGMSAEIVADLIRAEYNRPGEGVPPGPVVQFSDYFPPMLEDGMQVYDEWLRVARGTAPALPDWMLDRKRVSGLAWTREIAVPLSEETNRRLTALAAEYVCTPYELMAIGVGLYFRREDAGPTRVAVTHNGRHRRHGFDVVGLLRSQVLDVASCRGYPDVRSFLLGRRDELRRAVGLLGRLPVEEICLRAGLGTGWRAGIPGLWEVELSGMHVAPPPEPMGGHAVEQVPKFLEDAYCENGGTTFLLNLFLSPGQIEATLRYVEPPVSTDLAKRVATDLEVVVEFLAADPDRSLDGAPAFSAAAREFTDC</sequence>
<dbReference type="InterPro" id="IPR023213">
    <property type="entry name" value="CAT-like_dom_sf"/>
</dbReference>
<dbReference type="GO" id="GO:0003824">
    <property type="term" value="F:catalytic activity"/>
    <property type="evidence" value="ECO:0007669"/>
    <property type="project" value="InterPro"/>
</dbReference>
<dbReference type="AlphaFoldDB" id="A0A2N3Y0U4"/>
<protein>
    <submittedName>
        <fullName evidence="2">Condensation domain-containing protein</fullName>
    </submittedName>
</protein>
<dbReference type="Pfam" id="PF00668">
    <property type="entry name" value="Condensation"/>
    <property type="match status" value="1"/>
</dbReference>
<comment type="caution">
    <text evidence="2">The sequence shown here is derived from an EMBL/GenBank/DDBJ whole genome shotgun (WGS) entry which is preliminary data.</text>
</comment>
<dbReference type="RefSeq" id="WP_010314978.1">
    <property type="nucleotide sequence ID" value="NZ_CP061007.1"/>
</dbReference>
<dbReference type="InterPro" id="IPR001242">
    <property type="entry name" value="Condensation_dom"/>
</dbReference>
<dbReference type="STRING" id="994479.GCA_000194155_07337"/>
<name>A0A2N3Y0U4_SACSN</name>
<accession>A0A2N3Y0U4</accession>
<dbReference type="GO" id="GO:0008610">
    <property type="term" value="P:lipid biosynthetic process"/>
    <property type="evidence" value="ECO:0007669"/>
    <property type="project" value="UniProtKB-ARBA"/>
</dbReference>
<evidence type="ECO:0000313" key="2">
    <source>
        <dbReference type="EMBL" id="PKW16548.1"/>
    </source>
</evidence>
<dbReference type="Proteomes" id="UP000233786">
    <property type="component" value="Unassembled WGS sequence"/>
</dbReference>
<dbReference type="Gene3D" id="3.30.559.30">
    <property type="entry name" value="Nonribosomal peptide synthetase, condensation domain"/>
    <property type="match status" value="1"/>
</dbReference>
<gene>
    <name evidence="2" type="ORF">A8926_4390</name>
</gene>
<proteinExistence type="predicted"/>